<evidence type="ECO:0000256" key="4">
    <source>
        <dbReference type="ARBA" id="ARBA00022840"/>
    </source>
</evidence>
<protein>
    <submittedName>
        <fullName evidence="7">ATP-binding cassette domain-containing protein</fullName>
    </submittedName>
</protein>
<evidence type="ECO:0000256" key="3">
    <source>
        <dbReference type="ARBA" id="ARBA00022741"/>
    </source>
</evidence>
<evidence type="ECO:0000313" key="7">
    <source>
        <dbReference type="EMBL" id="MBP2708701.1"/>
    </source>
</evidence>
<keyword evidence="8" id="KW-1185">Reference proteome</keyword>
<dbReference type="AlphaFoldDB" id="A0A941AM25"/>
<dbReference type="SUPFAM" id="SSF52540">
    <property type="entry name" value="P-loop containing nucleoside triphosphate hydrolases"/>
    <property type="match status" value="1"/>
</dbReference>
<feature type="domain" description="ABC transporter" evidence="6">
    <location>
        <begin position="63"/>
        <end position="95"/>
    </location>
</feature>
<evidence type="ECO:0000313" key="8">
    <source>
        <dbReference type="Proteomes" id="UP000674234"/>
    </source>
</evidence>
<sequence>MLPSARPARPRRCRYRRPRHRREAQYFRDGRTGPSPPSGGHVPESPLLATRGIVKQFPGVRALDGVDLEVRAGEVHCLLGQNGAGKSTLIKILSG</sequence>
<dbReference type="InterPro" id="IPR003439">
    <property type="entry name" value="ABC_transporter-like_ATP-bd"/>
</dbReference>
<dbReference type="Gene3D" id="3.40.50.300">
    <property type="entry name" value="P-loop containing nucleotide triphosphate hydrolases"/>
    <property type="match status" value="1"/>
</dbReference>
<keyword evidence="1" id="KW-0813">Transport</keyword>
<feature type="region of interest" description="Disordered" evidence="5">
    <location>
        <begin position="1"/>
        <end position="46"/>
    </location>
</feature>
<dbReference type="GO" id="GO:0005524">
    <property type="term" value="F:ATP binding"/>
    <property type="evidence" value="ECO:0007669"/>
    <property type="project" value="UniProtKB-KW"/>
</dbReference>
<dbReference type="InterPro" id="IPR050107">
    <property type="entry name" value="ABC_carbohydrate_import_ATPase"/>
</dbReference>
<dbReference type="Proteomes" id="UP000674234">
    <property type="component" value="Unassembled WGS sequence"/>
</dbReference>
<evidence type="ECO:0000256" key="1">
    <source>
        <dbReference type="ARBA" id="ARBA00022448"/>
    </source>
</evidence>
<keyword evidence="2" id="KW-0677">Repeat</keyword>
<feature type="compositionally biased region" description="Basic residues" evidence="5">
    <location>
        <begin position="8"/>
        <end position="22"/>
    </location>
</feature>
<gene>
    <name evidence="7" type="ORF">JOL79_33520</name>
</gene>
<evidence type="ECO:0000259" key="6">
    <source>
        <dbReference type="Pfam" id="PF00005"/>
    </source>
</evidence>
<comment type="caution">
    <text evidence="7">The sequence shown here is derived from an EMBL/GenBank/DDBJ whole genome shotgun (WGS) entry which is preliminary data.</text>
</comment>
<feature type="non-terminal residue" evidence="7">
    <location>
        <position position="95"/>
    </location>
</feature>
<proteinExistence type="predicted"/>
<reference evidence="7" key="1">
    <citation type="submission" date="2021-02" db="EMBL/GenBank/DDBJ databases">
        <title>Draft genome sequence of Microbispora sp. RL4-1S isolated from rice leaves in Thailand.</title>
        <authorList>
            <person name="Muangham S."/>
            <person name="Duangmal K."/>
        </authorList>
    </citation>
    <scope>NUCLEOTIDE SEQUENCE</scope>
    <source>
        <strain evidence="7">RL4-1S</strain>
    </source>
</reference>
<name>A0A941AM25_9ACTN</name>
<evidence type="ECO:0000256" key="5">
    <source>
        <dbReference type="SAM" id="MobiDB-lite"/>
    </source>
</evidence>
<keyword evidence="3" id="KW-0547">Nucleotide-binding</keyword>
<dbReference type="Pfam" id="PF00005">
    <property type="entry name" value="ABC_tran"/>
    <property type="match status" value="1"/>
</dbReference>
<dbReference type="EMBL" id="JAFCNB010000057">
    <property type="protein sequence ID" value="MBP2708701.1"/>
    <property type="molecule type" value="Genomic_DNA"/>
</dbReference>
<evidence type="ECO:0000256" key="2">
    <source>
        <dbReference type="ARBA" id="ARBA00022737"/>
    </source>
</evidence>
<keyword evidence="4 7" id="KW-0067">ATP-binding</keyword>
<dbReference type="GO" id="GO:0016887">
    <property type="term" value="F:ATP hydrolysis activity"/>
    <property type="evidence" value="ECO:0007669"/>
    <property type="project" value="InterPro"/>
</dbReference>
<organism evidence="7 8">
    <name type="scientific">Microbispora oryzae</name>
    <dbReference type="NCBI Taxonomy" id="2806554"/>
    <lineage>
        <taxon>Bacteria</taxon>
        <taxon>Bacillati</taxon>
        <taxon>Actinomycetota</taxon>
        <taxon>Actinomycetes</taxon>
        <taxon>Streptosporangiales</taxon>
        <taxon>Streptosporangiaceae</taxon>
        <taxon>Microbispora</taxon>
    </lineage>
</organism>
<accession>A0A941AM25</accession>
<dbReference type="PANTHER" id="PTHR43790:SF9">
    <property type="entry name" value="GALACTOFURANOSE TRANSPORTER ATP-BINDING PROTEIN YTFR"/>
    <property type="match status" value="1"/>
</dbReference>
<dbReference type="PANTHER" id="PTHR43790">
    <property type="entry name" value="CARBOHYDRATE TRANSPORT ATP-BINDING PROTEIN MG119-RELATED"/>
    <property type="match status" value="1"/>
</dbReference>
<dbReference type="InterPro" id="IPR027417">
    <property type="entry name" value="P-loop_NTPase"/>
</dbReference>